<protein>
    <submittedName>
        <fullName evidence="1">Uncharacterized protein</fullName>
    </submittedName>
</protein>
<dbReference type="EMBL" id="MOXJ01000015">
    <property type="protein sequence ID" value="PDO10352.1"/>
    <property type="molecule type" value="Genomic_DNA"/>
</dbReference>
<dbReference type="Proteomes" id="UP000243688">
    <property type="component" value="Unassembled WGS sequence"/>
</dbReference>
<reference evidence="1 2" key="1">
    <citation type="submission" date="2016-12" db="EMBL/GenBank/DDBJ databases">
        <title>Candidatus Reconcilibacillus cellulovorans genome.</title>
        <authorList>
            <person name="Kolinko S."/>
            <person name="Wu Y.-W."/>
            <person name="Tachea F."/>
            <person name="Denzel E."/>
            <person name="Hiras J."/>
            <person name="Baecker N."/>
            <person name="Chan L.J."/>
            <person name="Eichorst S.A."/>
            <person name="Frey D."/>
            <person name="Adams P.D."/>
            <person name="Pray T."/>
            <person name="Tanjore D."/>
            <person name="Petzold C.J."/>
            <person name="Gladden J.M."/>
            <person name="Simmons B.A."/>
            <person name="Singer S.W."/>
        </authorList>
    </citation>
    <scope>NUCLEOTIDE SEQUENCE [LARGE SCALE GENOMIC DNA]</scope>
    <source>
        <strain evidence="1">JTherm</strain>
    </source>
</reference>
<dbReference type="AlphaFoldDB" id="A0A2A6E086"/>
<organism evidence="1 2">
    <name type="scientific">Candidatus Reconcilbacillus cellulovorans</name>
    <dbReference type="NCBI Taxonomy" id="1906605"/>
    <lineage>
        <taxon>Bacteria</taxon>
        <taxon>Bacillati</taxon>
        <taxon>Bacillota</taxon>
        <taxon>Bacilli</taxon>
        <taxon>Bacillales</taxon>
        <taxon>Paenibacillaceae</taxon>
        <taxon>Candidatus Reconcilbacillus</taxon>
    </lineage>
</organism>
<evidence type="ECO:0000313" key="1">
    <source>
        <dbReference type="EMBL" id="PDO10352.1"/>
    </source>
</evidence>
<accession>A0A2A6E086</accession>
<gene>
    <name evidence="1" type="ORF">BLM47_07425</name>
</gene>
<comment type="caution">
    <text evidence="1">The sequence shown here is derived from an EMBL/GenBank/DDBJ whole genome shotgun (WGS) entry which is preliminary data.</text>
</comment>
<name>A0A2A6E086_9BACL</name>
<sequence>MAKGKCNSIIVYASILAAVLIIVAAADWRADAGSAQPVPGSVDDPLVTKSYVDRLIEEKLGGRASSPPPSAPSTPAASSWKVEVLKPGMKLVGGEGAFVVVRNGDVVAFSTDGNGIPDLTAGVDIQNGQKVEPNHLLLFPREGTRGITPGPKQTGDVWVVVQGRYTIVETGGQR</sequence>
<evidence type="ECO:0000313" key="2">
    <source>
        <dbReference type="Proteomes" id="UP000243688"/>
    </source>
</evidence>
<proteinExistence type="predicted"/>